<comment type="subcellular location">
    <subcellularLocation>
        <location evidence="1 7">Cell membrane</location>
        <topology evidence="1 7">Multi-pass membrane protein</topology>
    </subcellularLocation>
</comment>
<comment type="similarity">
    <text evidence="7">Belongs to the binding-protein-dependent transport system permease family.</text>
</comment>
<keyword evidence="6 7" id="KW-0472">Membrane</keyword>
<dbReference type="GO" id="GO:0005886">
    <property type="term" value="C:plasma membrane"/>
    <property type="evidence" value="ECO:0007669"/>
    <property type="project" value="UniProtKB-SubCell"/>
</dbReference>
<reference evidence="9 10" key="1">
    <citation type="submission" date="2017-06" db="EMBL/GenBank/DDBJ databases">
        <authorList>
            <person name="Kim H.J."/>
            <person name="Triplett B.A."/>
        </authorList>
    </citation>
    <scope>NUCLEOTIDE SEQUENCE [LARGE SCALE GENOMIC DNA]</scope>
    <source>
        <strain evidence="9 10">DSM 18704</strain>
    </source>
</reference>
<organism evidence="9 10">
    <name type="scientific">Granulicella rosea</name>
    <dbReference type="NCBI Taxonomy" id="474952"/>
    <lineage>
        <taxon>Bacteria</taxon>
        <taxon>Pseudomonadati</taxon>
        <taxon>Acidobacteriota</taxon>
        <taxon>Terriglobia</taxon>
        <taxon>Terriglobales</taxon>
        <taxon>Acidobacteriaceae</taxon>
        <taxon>Granulicella</taxon>
    </lineage>
</organism>
<dbReference type="Gene3D" id="1.10.3720.10">
    <property type="entry name" value="MetI-like"/>
    <property type="match status" value="1"/>
</dbReference>
<evidence type="ECO:0000313" key="10">
    <source>
        <dbReference type="Proteomes" id="UP000198356"/>
    </source>
</evidence>
<feature type="transmembrane region" description="Helical" evidence="7">
    <location>
        <begin position="54"/>
        <end position="85"/>
    </location>
</feature>
<keyword evidence="2 7" id="KW-0813">Transport</keyword>
<dbReference type="PROSITE" id="PS50928">
    <property type="entry name" value="ABC_TM1"/>
    <property type="match status" value="1"/>
</dbReference>
<protein>
    <submittedName>
        <fullName evidence="9">NitT/TauT family transport system permease protein</fullName>
    </submittedName>
</protein>
<feature type="transmembrane region" description="Helical" evidence="7">
    <location>
        <begin position="123"/>
        <end position="147"/>
    </location>
</feature>
<dbReference type="GO" id="GO:0055085">
    <property type="term" value="P:transmembrane transport"/>
    <property type="evidence" value="ECO:0007669"/>
    <property type="project" value="InterPro"/>
</dbReference>
<dbReference type="PANTHER" id="PTHR30151:SF41">
    <property type="entry name" value="ABC TRANSPORTER PERMEASE PROTEIN"/>
    <property type="match status" value="1"/>
</dbReference>
<keyword evidence="5 7" id="KW-1133">Transmembrane helix</keyword>
<evidence type="ECO:0000256" key="6">
    <source>
        <dbReference type="ARBA" id="ARBA00023136"/>
    </source>
</evidence>
<evidence type="ECO:0000259" key="8">
    <source>
        <dbReference type="PROSITE" id="PS50928"/>
    </source>
</evidence>
<keyword evidence="3" id="KW-1003">Cell membrane</keyword>
<dbReference type="CDD" id="cd06261">
    <property type="entry name" value="TM_PBP2"/>
    <property type="match status" value="1"/>
</dbReference>
<feature type="transmembrane region" description="Helical" evidence="7">
    <location>
        <begin position="7"/>
        <end position="34"/>
    </location>
</feature>
<evidence type="ECO:0000256" key="4">
    <source>
        <dbReference type="ARBA" id="ARBA00022692"/>
    </source>
</evidence>
<dbReference type="Pfam" id="PF00528">
    <property type="entry name" value="BPD_transp_1"/>
    <property type="match status" value="1"/>
</dbReference>
<dbReference type="SUPFAM" id="SSF161098">
    <property type="entry name" value="MetI-like"/>
    <property type="match status" value="1"/>
</dbReference>
<dbReference type="PANTHER" id="PTHR30151">
    <property type="entry name" value="ALKANE SULFONATE ABC TRANSPORTER-RELATED, MEMBRANE SUBUNIT"/>
    <property type="match status" value="1"/>
</dbReference>
<evidence type="ECO:0000256" key="5">
    <source>
        <dbReference type="ARBA" id="ARBA00022989"/>
    </source>
</evidence>
<keyword evidence="10" id="KW-1185">Reference proteome</keyword>
<feature type="domain" description="ABC transmembrane type-1" evidence="8">
    <location>
        <begin position="59"/>
        <end position="248"/>
    </location>
</feature>
<dbReference type="RefSeq" id="WP_089410167.1">
    <property type="nucleotide sequence ID" value="NZ_FZOU01000010.1"/>
</dbReference>
<dbReference type="Proteomes" id="UP000198356">
    <property type="component" value="Unassembled WGS sequence"/>
</dbReference>
<sequence>MTMRRVLLRLLNAITLFALLLFLWQCIIWVFHLAPYVLPTPWAIARVVVQRFPALWSSLLTSAIAAGGGLLASIVVGVAIAMLFAQSRWLREMLLPYTILLQTVPIVAIAPLLLMWIGPGLFAVTLVAFIICLAPIIANTTQGLIGVDRNMVDLFTMHNATRAQILWKLRLPHALPALFTGIRIASGISVIGAITGDLFAGSATVGQGGLGYSITYALAQVQTDYLFALVFAATMLGFFFFFAVVFLEWCFLHHWHESVQTGDR</sequence>
<dbReference type="AlphaFoldDB" id="A0A239MAI8"/>
<dbReference type="InterPro" id="IPR035906">
    <property type="entry name" value="MetI-like_sf"/>
</dbReference>
<dbReference type="InterPro" id="IPR000515">
    <property type="entry name" value="MetI-like"/>
</dbReference>
<gene>
    <name evidence="9" type="ORF">SAMN05421770_11086</name>
</gene>
<evidence type="ECO:0000256" key="1">
    <source>
        <dbReference type="ARBA" id="ARBA00004651"/>
    </source>
</evidence>
<evidence type="ECO:0000256" key="7">
    <source>
        <dbReference type="RuleBase" id="RU363032"/>
    </source>
</evidence>
<dbReference type="OrthoDB" id="9804353at2"/>
<name>A0A239MAI8_9BACT</name>
<feature type="transmembrane region" description="Helical" evidence="7">
    <location>
        <begin position="97"/>
        <end position="117"/>
    </location>
</feature>
<feature type="transmembrane region" description="Helical" evidence="7">
    <location>
        <begin position="225"/>
        <end position="247"/>
    </location>
</feature>
<keyword evidence="4 7" id="KW-0812">Transmembrane</keyword>
<dbReference type="EMBL" id="FZOU01000010">
    <property type="protein sequence ID" value="SNT38869.1"/>
    <property type="molecule type" value="Genomic_DNA"/>
</dbReference>
<accession>A0A239MAI8</accession>
<evidence type="ECO:0000256" key="3">
    <source>
        <dbReference type="ARBA" id="ARBA00022475"/>
    </source>
</evidence>
<evidence type="ECO:0000256" key="2">
    <source>
        <dbReference type="ARBA" id="ARBA00022448"/>
    </source>
</evidence>
<evidence type="ECO:0000313" key="9">
    <source>
        <dbReference type="EMBL" id="SNT38869.1"/>
    </source>
</evidence>
<proteinExistence type="inferred from homology"/>